<dbReference type="Proteomes" id="UP000002748">
    <property type="component" value="Unassembled WGS sequence"/>
</dbReference>
<organism evidence="3 4">
    <name type="scientific">Trichosporon asahii var. asahii (strain ATCC 90039 / CBS 2479 / JCM 2466 / KCTC 7840 / NBRC 103889/ NCYC 2677 / UAMH 7654)</name>
    <name type="common">Yeast</name>
    <dbReference type="NCBI Taxonomy" id="1186058"/>
    <lineage>
        <taxon>Eukaryota</taxon>
        <taxon>Fungi</taxon>
        <taxon>Dikarya</taxon>
        <taxon>Basidiomycota</taxon>
        <taxon>Agaricomycotina</taxon>
        <taxon>Tremellomycetes</taxon>
        <taxon>Trichosporonales</taxon>
        <taxon>Trichosporonaceae</taxon>
        <taxon>Trichosporon</taxon>
    </lineage>
</organism>
<keyword evidence="1" id="KW-0175">Coiled coil</keyword>
<sequence length="322" mass="34390">MLYLIPLVAALAFAAPVDQPGAAVQAKVGDARVATAWDPTFGLEKAADSAVAAAGQALELAPKFGLDKTHQARDLEALAQLAAEAADKFWGSVPKVISEIEDKVKEIKAAFKAKIDALDSAIGKKWADKIKAIEDKLKALKDAKDKIDAAAVEAIQAEIKGLEDLIKADKDFFDATIGQAIKDKINAIEAGIGAIAGLFHLPKRSFDDDLAAAAPKLGEIFQKLEQAFANGDANAEKAIQEIDNAFKNPGEIAPKLAQVVDSIGKQVDSALQGRPIYVPSDWNKGGKLRQRDEDEEETEEDEGDEGEDDGEDDDEEDDGDDE</sequence>
<dbReference type="RefSeq" id="XP_014181816.1">
    <property type="nucleotide sequence ID" value="XM_014326341.1"/>
</dbReference>
<name>J6F5S6_TRIAS</name>
<feature type="compositionally biased region" description="Acidic residues" evidence="2">
    <location>
        <begin position="293"/>
        <end position="322"/>
    </location>
</feature>
<dbReference type="InterPro" id="IPR016024">
    <property type="entry name" value="ARM-type_fold"/>
</dbReference>
<gene>
    <name evidence="3" type="ORF">A1Q1_08194</name>
</gene>
<accession>J6F5S6</accession>
<dbReference type="VEuPathDB" id="FungiDB:A1Q1_08194"/>
<evidence type="ECO:0000313" key="4">
    <source>
        <dbReference type="Proteomes" id="UP000002748"/>
    </source>
</evidence>
<feature type="region of interest" description="Disordered" evidence="2">
    <location>
        <begin position="274"/>
        <end position="322"/>
    </location>
</feature>
<evidence type="ECO:0000313" key="3">
    <source>
        <dbReference type="EMBL" id="EJT50642.1"/>
    </source>
</evidence>
<evidence type="ECO:0000256" key="1">
    <source>
        <dbReference type="SAM" id="Coils"/>
    </source>
</evidence>
<dbReference type="GeneID" id="25991706"/>
<dbReference type="EMBL" id="ALBS01000096">
    <property type="protein sequence ID" value="EJT50642.1"/>
    <property type="molecule type" value="Genomic_DNA"/>
</dbReference>
<dbReference type="SUPFAM" id="SSF48371">
    <property type="entry name" value="ARM repeat"/>
    <property type="match status" value="1"/>
</dbReference>
<dbReference type="AlphaFoldDB" id="J6F5S6"/>
<proteinExistence type="predicted"/>
<evidence type="ECO:0000256" key="2">
    <source>
        <dbReference type="SAM" id="MobiDB-lite"/>
    </source>
</evidence>
<reference evidence="3 4" key="1">
    <citation type="journal article" date="2012" name="Eukaryot. Cell">
        <title>Draft genome sequence of CBS 2479, the standard type strain of Trichosporon asahii.</title>
        <authorList>
            <person name="Yang R.Y."/>
            <person name="Li H.T."/>
            <person name="Zhu H."/>
            <person name="Zhou G.P."/>
            <person name="Wang M."/>
            <person name="Wang L."/>
        </authorList>
    </citation>
    <scope>NUCLEOTIDE SEQUENCE [LARGE SCALE GENOMIC DNA]</scope>
    <source>
        <strain evidence="4">ATCC 90039 / CBS 2479 / JCM 2466 / KCTC 7840 / NCYC 2677 / UAMH 7654</strain>
    </source>
</reference>
<feature type="coiled-coil region" evidence="1">
    <location>
        <begin position="130"/>
        <end position="160"/>
    </location>
</feature>
<protein>
    <submittedName>
        <fullName evidence="3">Uncharacterized protein</fullName>
    </submittedName>
</protein>
<comment type="caution">
    <text evidence="3">The sequence shown here is derived from an EMBL/GenBank/DDBJ whole genome shotgun (WGS) entry which is preliminary data.</text>
</comment>
<dbReference type="KEGG" id="tasa:A1Q1_08194"/>
<dbReference type="HOGENOM" id="CLU_863786_0_0_1"/>